<accession>A0A645AQL7</accession>
<dbReference type="EMBL" id="VSSQ01015097">
    <property type="protein sequence ID" value="MPM55068.1"/>
    <property type="molecule type" value="Genomic_DNA"/>
</dbReference>
<name>A0A645AQL7_9ZZZZ</name>
<sequence length="53" mass="5861">MQIAFALSSLAENFVVEKRLMASLVRDNFSALGLGDYGVEINIDDLSKEDILK</sequence>
<proteinExistence type="predicted"/>
<dbReference type="AlphaFoldDB" id="A0A645AQL7"/>
<protein>
    <submittedName>
        <fullName evidence="1">Uncharacterized protein</fullName>
    </submittedName>
</protein>
<organism evidence="1">
    <name type="scientific">bioreactor metagenome</name>
    <dbReference type="NCBI Taxonomy" id="1076179"/>
    <lineage>
        <taxon>unclassified sequences</taxon>
        <taxon>metagenomes</taxon>
        <taxon>ecological metagenomes</taxon>
    </lineage>
</organism>
<evidence type="ECO:0000313" key="1">
    <source>
        <dbReference type="EMBL" id="MPM55068.1"/>
    </source>
</evidence>
<comment type="caution">
    <text evidence="1">The sequence shown here is derived from an EMBL/GenBank/DDBJ whole genome shotgun (WGS) entry which is preliminary data.</text>
</comment>
<reference evidence="1" key="1">
    <citation type="submission" date="2019-08" db="EMBL/GenBank/DDBJ databases">
        <authorList>
            <person name="Kucharzyk K."/>
            <person name="Murdoch R.W."/>
            <person name="Higgins S."/>
            <person name="Loffler F."/>
        </authorList>
    </citation>
    <scope>NUCLEOTIDE SEQUENCE</scope>
</reference>
<gene>
    <name evidence="1" type="ORF">SDC9_101853</name>
</gene>